<dbReference type="VEuPathDB" id="FungiDB:AeMF1_009443"/>
<keyword evidence="6" id="KW-1185">Reference proteome</keyword>
<organism evidence="5 6">
    <name type="scientific">Aphanomyces euteiches</name>
    <dbReference type="NCBI Taxonomy" id="100861"/>
    <lineage>
        <taxon>Eukaryota</taxon>
        <taxon>Sar</taxon>
        <taxon>Stramenopiles</taxon>
        <taxon>Oomycota</taxon>
        <taxon>Saprolegniomycetes</taxon>
        <taxon>Saprolegniales</taxon>
        <taxon>Verrucalvaceae</taxon>
        <taxon>Aphanomyces</taxon>
    </lineage>
</organism>
<name>A0A6G0WS21_9STRA</name>
<dbReference type="CDD" id="cd02933">
    <property type="entry name" value="OYE_like_FMN"/>
    <property type="match status" value="1"/>
</dbReference>
<dbReference type="Pfam" id="PF00724">
    <property type="entry name" value="Oxidored_FMN"/>
    <property type="match status" value="1"/>
</dbReference>
<dbReference type="AlphaFoldDB" id="A0A6G0WS21"/>
<dbReference type="PANTHER" id="PTHR22893">
    <property type="entry name" value="NADH OXIDOREDUCTASE-RELATED"/>
    <property type="match status" value="1"/>
</dbReference>
<feature type="domain" description="NADH:flavin oxidoreductase/NADH oxidase N-terminal" evidence="4">
    <location>
        <begin position="8"/>
        <end position="338"/>
    </location>
</feature>
<dbReference type="FunFam" id="3.20.20.70:FF:000059">
    <property type="entry name" value="N-ethylmaleimide reductase, FMN-linked"/>
    <property type="match status" value="1"/>
</dbReference>
<evidence type="ECO:0000259" key="4">
    <source>
        <dbReference type="Pfam" id="PF00724"/>
    </source>
</evidence>
<proteinExistence type="inferred from homology"/>
<evidence type="ECO:0000256" key="1">
    <source>
        <dbReference type="ARBA" id="ARBA00001917"/>
    </source>
</evidence>
<dbReference type="InterPro" id="IPR013785">
    <property type="entry name" value="Aldolase_TIM"/>
</dbReference>
<gene>
    <name evidence="5" type="ORF">Ae201684_012255</name>
</gene>
<comment type="caution">
    <text evidence="5">The sequence shown here is derived from an EMBL/GenBank/DDBJ whole genome shotgun (WGS) entry which is preliminary data.</text>
</comment>
<comment type="cofactor">
    <cofactor evidence="1">
        <name>FMN</name>
        <dbReference type="ChEBI" id="CHEBI:58210"/>
    </cofactor>
</comment>
<dbReference type="Gene3D" id="3.20.20.70">
    <property type="entry name" value="Aldolase class I"/>
    <property type="match status" value="1"/>
</dbReference>
<dbReference type="GO" id="GO:0005829">
    <property type="term" value="C:cytosol"/>
    <property type="evidence" value="ECO:0007669"/>
    <property type="project" value="UniProtKB-ARBA"/>
</dbReference>
<dbReference type="InterPro" id="IPR045247">
    <property type="entry name" value="Oye-like"/>
</dbReference>
<dbReference type="Proteomes" id="UP000481153">
    <property type="component" value="Unassembled WGS sequence"/>
</dbReference>
<protein>
    <recommendedName>
        <fullName evidence="4">NADH:flavin oxidoreductase/NADH oxidase N-terminal domain-containing protein</fullName>
    </recommendedName>
</protein>
<dbReference type="EMBL" id="VJMJ01000155">
    <property type="protein sequence ID" value="KAF0730253.1"/>
    <property type="molecule type" value="Genomic_DNA"/>
</dbReference>
<comment type="similarity">
    <text evidence="2">Belongs to the NADH:flavin oxidoreductase/NADH oxidase family.</text>
</comment>
<dbReference type="PANTHER" id="PTHR22893:SF91">
    <property type="entry name" value="NADPH DEHYDROGENASE 2-RELATED"/>
    <property type="match status" value="1"/>
</dbReference>
<evidence type="ECO:0000256" key="2">
    <source>
        <dbReference type="ARBA" id="ARBA00005979"/>
    </source>
</evidence>
<sequence length="360" mass="38805">MAASPTRNLFTPIQVGANLFANRIFLAPLTRARAGPTHVPNDLMKEYYTQRASGGLLITECTMIAPGTSAFYGEPGLYTREQLLKWKEITDAVHAKGGKIFAQIWHAGRAAHPDLNDGAEIVAPSAIAVEGTIHTPNGKVPNVQPRQLGVEELPANVQTFAMAAKNSIELGGFDGVEVHAANGYLIDQFLRDGSNKRTDEYGGSLENRTRFLSEVLEAVTAAVGADRVGIRFSPLNSYNSMVDSDPAALSEAVAKVAQKHNLAYFHVMRADFDQVQTGDVVPICREHFNNTLIVNMGYTKDEANAGIANGLFDAVAFGTSFLANPDLPARFEKGAELNAPDPSTFYVGGAKGYTDYPFLP</sequence>
<keyword evidence="3" id="KW-0560">Oxidoreductase</keyword>
<evidence type="ECO:0000313" key="5">
    <source>
        <dbReference type="EMBL" id="KAF0730253.1"/>
    </source>
</evidence>
<dbReference type="GO" id="GO:0010181">
    <property type="term" value="F:FMN binding"/>
    <property type="evidence" value="ECO:0007669"/>
    <property type="project" value="InterPro"/>
</dbReference>
<evidence type="ECO:0000313" key="6">
    <source>
        <dbReference type="Proteomes" id="UP000481153"/>
    </source>
</evidence>
<reference evidence="5 6" key="1">
    <citation type="submission" date="2019-07" db="EMBL/GenBank/DDBJ databases">
        <title>Genomics analysis of Aphanomyces spp. identifies a new class of oomycete effector associated with host adaptation.</title>
        <authorList>
            <person name="Gaulin E."/>
        </authorList>
    </citation>
    <scope>NUCLEOTIDE SEQUENCE [LARGE SCALE GENOMIC DNA]</scope>
    <source>
        <strain evidence="5 6">ATCC 201684</strain>
    </source>
</reference>
<evidence type="ECO:0000256" key="3">
    <source>
        <dbReference type="ARBA" id="ARBA00023002"/>
    </source>
</evidence>
<dbReference type="InterPro" id="IPR001155">
    <property type="entry name" value="OxRdtase_FMN_N"/>
</dbReference>
<dbReference type="SUPFAM" id="SSF51395">
    <property type="entry name" value="FMN-linked oxidoreductases"/>
    <property type="match status" value="1"/>
</dbReference>
<accession>A0A6G0WS21</accession>
<dbReference type="GO" id="GO:0016628">
    <property type="term" value="F:oxidoreductase activity, acting on the CH-CH group of donors, NAD or NADP as acceptor"/>
    <property type="evidence" value="ECO:0007669"/>
    <property type="project" value="UniProtKB-ARBA"/>
</dbReference>